<proteinExistence type="predicted"/>
<evidence type="ECO:0000313" key="1">
    <source>
        <dbReference type="EMBL" id="VDM91684.1"/>
    </source>
</evidence>
<name>A0A3P7JKZ9_LITSI</name>
<sequence length="89" mass="9919">MSVENRPNIPRSIAVQTTQLCDACFTGIRSGIRHTVTVVPVPVLAKCSNSTYYNDNYKSSIFRAVSSSSTIPPVLRYHLWLGNHTFSVF</sequence>
<organism evidence="1 2">
    <name type="scientific">Litomosoides sigmodontis</name>
    <name type="common">Filarial nematode worm</name>
    <dbReference type="NCBI Taxonomy" id="42156"/>
    <lineage>
        <taxon>Eukaryota</taxon>
        <taxon>Metazoa</taxon>
        <taxon>Ecdysozoa</taxon>
        <taxon>Nematoda</taxon>
        <taxon>Chromadorea</taxon>
        <taxon>Rhabditida</taxon>
        <taxon>Spirurina</taxon>
        <taxon>Spiruromorpha</taxon>
        <taxon>Filarioidea</taxon>
        <taxon>Onchocercidae</taxon>
        <taxon>Litomosoides</taxon>
    </lineage>
</organism>
<protein>
    <submittedName>
        <fullName evidence="1">Uncharacterized protein</fullName>
    </submittedName>
</protein>
<accession>A0A3P7JKZ9</accession>
<dbReference type="EMBL" id="UYRX01001580">
    <property type="protein sequence ID" value="VDM91684.1"/>
    <property type="molecule type" value="Genomic_DNA"/>
</dbReference>
<keyword evidence="2" id="KW-1185">Reference proteome</keyword>
<evidence type="ECO:0000313" key="2">
    <source>
        <dbReference type="Proteomes" id="UP000277928"/>
    </source>
</evidence>
<dbReference type="AlphaFoldDB" id="A0A3P7JKZ9"/>
<reference evidence="1 2" key="1">
    <citation type="submission" date="2018-08" db="EMBL/GenBank/DDBJ databases">
        <authorList>
            <person name="Laetsch R D."/>
            <person name="Stevens L."/>
            <person name="Kumar S."/>
            <person name="Blaxter L. M."/>
        </authorList>
    </citation>
    <scope>NUCLEOTIDE SEQUENCE [LARGE SCALE GENOMIC DNA]</scope>
</reference>
<gene>
    <name evidence="1" type="ORF">NLS_LOCUS9423</name>
</gene>
<dbReference type="Proteomes" id="UP000277928">
    <property type="component" value="Unassembled WGS sequence"/>
</dbReference>